<accession>A0A9D4QV12</accession>
<sequence>MTLVLDNVWGARPGFSTTTFKPDLAVDLFGIGTDVYNSWRESRDVNTVSTKIDAVLDSITNLKQTVSDLFAQQAFQVRLAGVERFHRQTLNRIRELSDIVNAKNTEKDKYMQLFIVGTKSSYLDALYNFIPNLIEKTISSDETLLELIRDH</sequence>
<reference evidence="1" key="2">
    <citation type="submission" date="2020-11" db="EMBL/GenBank/DDBJ databases">
        <authorList>
            <person name="McCartney M.A."/>
            <person name="Auch B."/>
            <person name="Kono T."/>
            <person name="Mallez S."/>
            <person name="Becker A."/>
            <person name="Gohl D.M."/>
            <person name="Silverstein K.A.T."/>
            <person name="Koren S."/>
            <person name="Bechman K.B."/>
            <person name="Herman A."/>
            <person name="Abrahante J.E."/>
            <person name="Garbe J."/>
        </authorList>
    </citation>
    <scope>NUCLEOTIDE SEQUENCE</scope>
    <source>
        <strain evidence="1">Duluth1</strain>
        <tissue evidence="1">Whole animal</tissue>
    </source>
</reference>
<dbReference type="AlphaFoldDB" id="A0A9D4QV12"/>
<name>A0A9D4QV12_DREPO</name>
<organism evidence="1 2">
    <name type="scientific">Dreissena polymorpha</name>
    <name type="common">Zebra mussel</name>
    <name type="synonym">Mytilus polymorpha</name>
    <dbReference type="NCBI Taxonomy" id="45954"/>
    <lineage>
        <taxon>Eukaryota</taxon>
        <taxon>Metazoa</taxon>
        <taxon>Spiralia</taxon>
        <taxon>Lophotrochozoa</taxon>
        <taxon>Mollusca</taxon>
        <taxon>Bivalvia</taxon>
        <taxon>Autobranchia</taxon>
        <taxon>Heteroconchia</taxon>
        <taxon>Euheterodonta</taxon>
        <taxon>Imparidentia</taxon>
        <taxon>Neoheterodontei</taxon>
        <taxon>Myida</taxon>
        <taxon>Dreissenoidea</taxon>
        <taxon>Dreissenidae</taxon>
        <taxon>Dreissena</taxon>
    </lineage>
</organism>
<proteinExistence type="predicted"/>
<evidence type="ECO:0000313" key="2">
    <source>
        <dbReference type="Proteomes" id="UP000828390"/>
    </source>
</evidence>
<evidence type="ECO:0000313" key="1">
    <source>
        <dbReference type="EMBL" id="KAH3844544.1"/>
    </source>
</evidence>
<protein>
    <submittedName>
        <fullName evidence="1">Uncharacterized protein</fullName>
    </submittedName>
</protein>
<gene>
    <name evidence="1" type="ORF">DPMN_086803</name>
</gene>
<dbReference type="EMBL" id="JAIWYP010000003">
    <property type="protein sequence ID" value="KAH3844544.1"/>
    <property type="molecule type" value="Genomic_DNA"/>
</dbReference>
<reference evidence="1" key="1">
    <citation type="journal article" date="2019" name="bioRxiv">
        <title>The Genome of the Zebra Mussel, Dreissena polymorpha: A Resource for Invasive Species Research.</title>
        <authorList>
            <person name="McCartney M.A."/>
            <person name="Auch B."/>
            <person name="Kono T."/>
            <person name="Mallez S."/>
            <person name="Zhang Y."/>
            <person name="Obille A."/>
            <person name="Becker A."/>
            <person name="Abrahante J.E."/>
            <person name="Garbe J."/>
            <person name="Badalamenti J.P."/>
            <person name="Herman A."/>
            <person name="Mangelson H."/>
            <person name="Liachko I."/>
            <person name="Sullivan S."/>
            <person name="Sone E.D."/>
            <person name="Koren S."/>
            <person name="Silverstein K.A.T."/>
            <person name="Beckman K.B."/>
            <person name="Gohl D.M."/>
        </authorList>
    </citation>
    <scope>NUCLEOTIDE SEQUENCE</scope>
    <source>
        <strain evidence="1">Duluth1</strain>
        <tissue evidence="1">Whole animal</tissue>
    </source>
</reference>
<keyword evidence="2" id="KW-1185">Reference proteome</keyword>
<dbReference type="Proteomes" id="UP000828390">
    <property type="component" value="Unassembled WGS sequence"/>
</dbReference>
<comment type="caution">
    <text evidence="1">The sequence shown here is derived from an EMBL/GenBank/DDBJ whole genome shotgun (WGS) entry which is preliminary data.</text>
</comment>